<gene>
    <name evidence="2" type="ORF">DL764_001643</name>
</gene>
<evidence type="ECO:0000256" key="1">
    <source>
        <dbReference type="SAM" id="MobiDB-lite"/>
    </source>
</evidence>
<keyword evidence="3" id="KW-1185">Reference proteome</keyword>
<sequence length="73" mass="7859">MADNNFPSAQVNSGQQTGTVDNEVKTNPSSDRLKGAQQFAAHQAHPGPAVPQSMPEQEGTKEERQAKAKELNK</sequence>
<reference evidence="2 3" key="1">
    <citation type="submission" date="2018-06" db="EMBL/GenBank/DDBJ databases">
        <title>Complete Genomes of Monosporascus.</title>
        <authorList>
            <person name="Robinson A.J."/>
            <person name="Natvig D.O."/>
        </authorList>
    </citation>
    <scope>NUCLEOTIDE SEQUENCE [LARGE SCALE GENOMIC DNA]</scope>
    <source>
        <strain evidence="2 3">CBS 110550</strain>
    </source>
</reference>
<dbReference type="EMBL" id="QJNU01000054">
    <property type="protein sequence ID" value="RYP08846.1"/>
    <property type="molecule type" value="Genomic_DNA"/>
</dbReference>
<dbReference type="AlphaFoldDB" id="A0A4Q4TNM5"/>
<dbReference type="OrthoDB" id="2532734at2759"/>
<accession>A0A4Q4TNM5</accession>
<proteinExistence type="predicted"/>
<evidence type="ECO:0000313" key="3">
    <source>
        <dbReference type="Proteomes" id="UP000293360"/>
    </source>
</evidence>
<feature type="compositionally biased region" description="Polar residues" evidence="1">
    <location>
        <begin position="1"/>
        <end position="30"/>
    </location>
</feature>
<feature type="region of interest" description="Disordered" evidence="1">
    <location>
        <begin position="1"/>
        <end position="73"/>
    </location>
</feature>
<organism evidence="2 3">
    <name type="scientific">Monosporascus ibericus</name>
    <dbReference type="NCBI Taxonomy" id="155417"/>
    <lineage>
        <taxon>Eukaryota</taxon>
        <taxon>Fungi</taxon>
        <taxon>Dikarya</taxon>
        <taxon>Ascomycota</taxon>
        <taxon>Pezizomycotina</taxon>
        <taxon>Sordariomycetes</taxon>
        <taxon>Xylariomycetidae</taxon>
        <taxon>Xylariales</taxon>
        <taxon>Xylariales incertae sedis</taxon>
        <taxon>Monosporascus</taxon>
    </lineage>
</organism>
<name>A0A4Q4TNM5_9PEZI</name>
<evidence type="ECO:0000313" key="2">
    <source>
        <dbReference type="EMBL" id="RYP08846.1"/>
    </source>
</evidence>
<protein>
    <submittedName>
        <fullName evidence="2">Uncharacterized protein</fullName>
    </submittedName>
</protein>
<feature type="compositionally biased region" description="Basic and acidic residues" evidence="1">
    <location>
        <begin position="58"/>
        <end position="73"/>
    </location>
</feature>
<comment type="caution">
    <text evidence="2">The sequence shown here is derived from an EMBL/GenBank/DDBJ whole genome shotgun (WGS) entry which is preliminary data.</text>
</comment>
<dbReference type="Proteomes" id="UP000293360">
    <property type="component" value="Unassembled WGS sequence"/>
</dbReference>